<reference evidence="2" key="1">
    <citation type="submission" date="2023-03" db="EMBL/GenBank/DDBJ databases">
        <title>Massive genome expansion in bonnet fungi (Mycena s.s.) driven by repeated elements and novel gene families across ecological guilds.</title>
        <authorList>
            <consortium name="Lawrence Berkeley National Laboratory"/>
            <person name="Harder C.B."/>
            <person name="Miyauchi S."/>
            <person name="Viragh M."/>
            <person name="Kuo A."/>
            <person name="Thoen E."/>
            <person name="Andreopoulos B."/>
            <person name="Lu D."/>
            <person name="Skrede I."/>
            <person name="Drula E."/>
            <person name="Henrissat B."/>
            <person name="Morin E."/>
            <person name="Kohler A."/>
            <person name="Barry K."/>
            <person name="LaButti K."/>
            <person name="Morin E."/>
            <person name="Salamov A."/>
            <person name="Lipzen A."/>
            <person name="Mereny Z."/>
            <person name="Hegedus B."/>
            <person name="Baldrian P."/>
            <person name="Stursova M."/>
            <person name="Weitz H."/>
            <person name="Taylor A."/>
            <person name="Grigoriev I.V."/>
            <person name="Nagy L.G."/>
            <person name="Martin F."/>
            <person name="Kauserud H."/>
        </authorList>
    </citation>
    <scope>NUCLEOTIDE SEQUENCE</scope>
    <source>
        <strain evidence="2">CBHHK067</strain>
    </source>
</reference>
<feature type="region of interest" description="Disordered" evidence="1">
    <location>
        <begin position="59"/>
        <end position="78"/>
    </location>
</feature>
<sequence>MSSNNVSTSFRSGCVCSICRRASIASAEDVKILTIAIPDASDDLPWARSNSRRVVLTEAQEANPPRLNAGQERPPPLLVVKNDRPGVLQYQSPVISIRNDTIVN</sequence>
<protein>
    <submittedName>
        <fullName evidence="2">Uncharacterized protein</fullName>
    </submittedName>
</protein>
<gene>
    <name evidence="2" type="ORF">B0H17DRAFT_1199242</name>
</gene>
<comment type="caution">
    <text evidence="2">The sequence shown here is derived from an EMBL/GenBank/DDBJ whole genome shotgun (WGS) entry which is preliminary data.</text>
</comment>
<proteinExistence type="predicted"/>
<dbReference type="EMBL" id="JARKIE010000042">
    <property type="protein sequence ID" value="KAJ7694372.1"/>
    <property type="molecule type" value="Genomic_DNA"/>
</dbReference>
<organism evidence="2 3">
    <name type="scientific">Mycena rosella</name>
    <name type="common">Pink bonnet</name>
    <name type="synonym">Agaricus rosellus</name>
    <dbReference type="NCBI Taxonomy" id="1033263"/>
    <lineage>
        <taxon>Eukaryota</taxon>
        <taxon>Fungi</taxon>
        <taxon>Dikarya</taxon>
        <taxon>Basidiomycota</taxon>
        <taxon>Agaricomycotina</taxon>
        <taxon>Agaricomycetes</taxon>
        <taxon>Agaricomycetidae</taxon>
        <taxon>Agaricales</taxon>
        <taxon>Marasmiineae</taxon>
        <taxon>Mycenaceae</taxon>
        <taxon>Mycena</taxon>
    </lineage>
</organism>
<evidence type="ECO:0000313" key="3">
    <source>
        <dbReference type="Proteomes" id="UP001221757"/>
    </source>
</evidence>
<name>A0AAD7DPD5_MYCRO</name>
<dbReference type="AlphaFoldDB" id="A0AAD7DPD5"/>
<dbReference type="Proteomes" id="UP001221757">
    <property type="component" value="Unassembled WGS sequence"/>
</dbReference>
<keyword evidence="3" id="KW-1185">Reference proteome</keyword>
<accession>A0AAD7DPD5</accession>
<evidence type="ECO:0000313" key="2">
    <source>
        <dbReference type="EMBL" id="KAJ7694372.1"/>
    </source>
</evidence>
<evidence type="ECO:0000256" key="1">
    <source>
        <dbReference type="SAM" id="MobiDB-lite"/>
    </source>
</evidence>